<dbReference type="AlphaFoldDB" id="A0ABD3PGR5"/>
<evidence type="ECO:0000313" key="5">
    <source>
        <dbReference type="EMBL" id="KAL3786904.1"/>
    </source>
</evidence>
<name>A0ABD3PGR5_9STRA</name>
<feature type="domain" description="4Fe-4S ferredoxin-type" evidence="4">
    <location>
        <begin position="484"/>
        <end position="512"/>
    </location>
</feature>
<dbReference type="InterPro" id="IPR001080">
    <property type="entry name" value="3Fe4S_ferredoxin"/>
</dbReference>
<keyword evidence="6" id="KW-1185">Reference proteome</keyword>
<dbReference type="PRINTS" id="PR00352">
    <property type="entry name" value="3FE4SFRDOXIN"/>
</dbReference>
<protein>
    <recommendedName>
        <fullName evidence="4">4Fe-4S ferredoxin-type domain-containing protein</fullName>
    </recommendedName>
</protein>
<reference evidence="5 6" key="1">
    <citation type="submission" date="2024-10" db="EMBL/GenBank/DDBJ databases">
        <title>Updated reference genomes for cyclostephanoid diatoms.</title>
        <authorList>
            <person name="Roberts W.R."/>
            <person name="Alverson A.J."/>
        </authorList>
    </citation>
    <scope>NUCLEOTIDE SEQUENCE [LARGE SCALE GENOMIC DNA]</scope>
    <source>
        <strain evidence="5 6">AJA010-31</strain>
    </source>
</reference>
<dbReference type="InterPro" id="IPR017896">
    <property type="entry name" value="4Fe4S_Fe-S-bd"/>
</dbReference>
<comment type="caution">
    <text evidence="5">The sequence shown here is derived from an EMBL/GenBank/DDBJ whole genome shotgun (WGS) entry which is preliminary data.</text>
</comment>
<organism evidence="5 6">
    <name type="scientific">Cyclotella atomus</name>
    <dbReference type="NCBI Taxonomy" id="382360"/>
    <lineage>
        <taxon>Eukaryota</taxon>
        <taxon>Sar</taxon>
        <taxon>Stramenopiles</taxon>
        <taxon>Ochrophyta</taxon>
        <taxon>Bacillariophyta</taxon>
        <taxon>Coscinodiscophyceae</taxon>
        <taxon>Thalassiosirophycidae</taxon>
        <taxon>Stephanodiscales</taxon>
        <taxon>Stephanodiscaceae</taxon>
        <taxon>Cyclotella</taxon>
    </lineage>
</organism>
<evidence type="ECO:0000256" key="3">
    <source>
        <dbReference type="ARBA" id="ARBA00023014"/>
    </source>
</evidence>
<dbReference type="PANTHER" id="PTHR44579:SF2">
    <property type="entry name" value="OS01G0730500 PROTEIN"/>
    <property type="match status" value="1"/>
</dbReference>
<evidence type="ECO:0000259" key="4">
    <source>
        <dbReference type="PROSITE" id="PS51379"/>
    </source>
</evidence>
<dbReference type="PANTHER" id="PTHR44579">
    <property type="entry name" value="OS01G0730500 PROTEIN"/>
    <property type="match status" value="1"/>
</dbReference>
<keyword evidence="3" id="KW-0411">Iron-sulfur</keyword>
<dbReference type="Proteomes" id="UP001530400">
    <property type="component" value="Unassembled WGS sequence"/>
</dbReference>
<keyword evidence="1" id="KW-0479">Metal-binding</keyword>
<keyword evidence="2" id="KW-0408">Iron</keyword>
<gene>
    <name evidence="5" type="ORF">ACHAWO_011191</name>
</gene>
<proteinExistence type="predicted"/>
<evidence type="ECO:0000256" key="2">
    <source>
        <dbReference type="ARBA" id="ARBA00023004"/>
    </source>
</evidence>
<sequence length="645" mass="73288">MARAKRNSLVALAGSYTKYTTAFLNFKHTPVTGWQCLPSSGFSCKFRSKIQNKASTSLWSHHCDEDEIIPFIYNVEDESSILQTPSPAKSTWNPEDDWSLLSDSFFETYSFRGEYDEVITDADLLLAEQKDLLSSIPYDQDWEPSVNDDPSSHDDTYIKDSTDLFVENAIETIVNQLDYHEEVPLYDTVALGLESTREGITHDDEMVYMIRCNQSPEQLLLSQGKVLPELTRKEKYAAKLLFEMQIGASIQPKMTPFFESGVNNIFSQHSVQAHGGEAVMDRNGMAQWMTKCLNYESNSGGIRIGSFDNAISWLLSRYCRSNGSGQLTLEEFSTLYLECAWIGYLNDARTNKELMLKNGKYHPVPPIDSSVIVRDRKNTEQLLEDASLSIIWRDLEAHGIFSPVEVQRVQHMKEMEELQQSAAMKAASSNDIVFDECELLENYEDMLSEKSNGEYGIKRDEKSSHELVEMAYDGETPKRIRDGKFVFIDEESCIGCSQCATIAPDSFKMLEDSGRARTFYQRNTGEVEEAVLSCPVSCMHMVSYAELKEMETCRDEESFGGRMTHVPVHVAGRDSDANRKSSWYHYLKAKCGSTACPQRGCFDCPNYKPGENPYFKLRHKKAEHIRANDFKLSGDADQWRIVADI</sequence>
<dbReference type="GO" id="GO:0046872">
    <property type="term" value="F:metal ion binding"/>
    <property type="evidence" value="ECO:0007669"/>
    <property type="project" value="UniProtKB-KW"/>
</dbReference>
<dbReference type="EMBL" id="JALLPJ020000631">
    <property type="protein sequence ID" value="KAL3786904.1"/>
    <property type="molecule type" value="Genomic_DNA"/>
</dbReference>
<evidence type="ECO:0000256" key="1">
    <source>
        <dbReference type="ARBA" id="ARBA00022723"/>
    </source>
</evidence>
<dbReference type="Pfam" id="PF13370">
    <property type="entry name" value="Fer4_13"/>
    <property type="match status" value="1"/>
</dbReference>
<evidence type="ECO:0000313" key="6">
    <source>
        <dbReference type="Proteomes" id="UP001530400"/>
    </source>
</evidence>
<dbReference type="PROSITE" id="PS51379">
    <property type="entry name" value="4FE4S_FER_2"/>
    <property type="match status" value="1"/>
</dbReference>
<dbReference type="Gene3D" id="3.30.70.20">
    <property type="match status" value="1"/>
</dbReference>
<dbReference type="SUPFAM" id="SSF54862">
    <property type="entry name" value="4Fe-4S ferredoxins"/>
    <property type="match status" value="1"/>
</dbReference>
<dbReference type="GO" id="GO:0051536">
    <property type="term" value="F:iron-sulfur cluster binding"/>
    <property type="evidence" value="ECO:0007669"/>
    <property type="project" value="UniProtKB-KW"/>
</dbReference>
<accession>A0ABD3PGR5</accession>